<comment type="caution">
    <text evidence="1">The sequence shown here is derived from an EMBL/GenBank/DDBJ whole genome shotgun (WGS) entry which is preliminary data.</text>
</comment>
<dbReference type="AlphaFoldDB" id="A0A1X2G9G8"/>
<evidence type="ECO:0000313" key="1">
    <source>
        <dbReference type="EMBL" id="ORX48504.1"/>
    </source>
</evidence>
<evidence type="ECO:0000313" key="2">
    <source>
        <dbReference type="Proteomes" id="UP000242146"/>
    </source>
</evidence>
<sequence>MPLQSIQDEVLMDAFALLPNENLKDLRLAVEFGLYGSDRVFFNRNQDMRSVTLMDASFINTWIRMFSHGPSLKTLGMSAVSPVAPMPAMLAQALQPFLDDQAVHRSTEHVHPPLEVSSLEFSEYRSLPAAGSHPLHTLEINSQLQLPSCNLESVIFDTRYQLMTGTRMLAIVAITLDAAPA</sequence>
<proteinExistence type="predicted"/>
<accession>A0A1X2G9G8</accession>
<protein>
    <submittedName>
        <fullName evidence="1">Uncharacterized protein</fullName>
    </submittedName>
</protein>
<keyword evidence="2" id="KW-1185">Reference proteome</keyword>
<reference evidence="1 2" key="1">
    <citation type="submission" date="2016-07" db="EMBL/GenBank/DDBJ databases">
        <title>Pervasive Adenine N6-methylation of Active Genes in Fungi.</title>
        <authorList>
            <consortium name="DOE Joint Genome Institute"/>
            <person name="Mondo S.J."/>
            <person name="Dannebaum R.O."/>
            <person name="Kuo R.C."/>
            <person name="Labutti K."/>
            <person name="Haridas S."/>
            <person name="Kuo A."/>
            <person name="Salamov A."/>
            <person name="Ahrendt S.R."/>
            <person name="Lipzen A."/>
            <person name="Sullivan W."/>
            <person name="Andreopoulos W.B."/>
            <person name="Clum A."/>
            <person name="Lindquist E."/>
            <person name="Daum C."/>
            <person name="Ramamoorthy G.K."/>
            <person name="Gryganskyi A."/>
            <person name="Culley D."/>
            <person name="Magnuson J.K."/>
            <person name="James T.Y."/>
            <person name="O'Malley M.A."/>
            <person name="Stajich J.E."/>
            <person name="Spatafora J.W."/>
            <person name="Visel A."/>
            <person name="Grigoriev I.V."/>
        </authorList>
    </citation>
    <scope>NUCLEOTIDE SEQUENCE [LARGE SCALE GENOMIC DNA]</scope>
    <source>
        <strain evidence="1 2">NRRL 3301</strain>
    </source>
</reference>
<dbReference type="Proteomes" id="UP000242146">
    <property type="component" value="Unassembled WGS sequence"/>
</dbReference>
<name>A0A1X2G9G8_9FUNG</name>
<gene>
    <name evidence="1" type="ORF">DM01DRAFT_1376714</name>
</gene>
<organism evidence="1 2">
    <name type="scientific">Hesseltinella vesiculosa</name>
    <dbReference type="NCBI Taxonomy" id="101127"/>
    <lineage>
        <taxon>Eukaryota</taxon>
        <taxon>Fungi</taxon>
        <taxon>Fungi incertae sedis</taxon>
        <taxon>Mucoromycota</taxon>
        <taxon>Mucoromycotina</taxon>
        <taxon>Mucoromycetes</taxon>
        <taxon>Mucorales</taxon>
        <taxon>Cunninghamellaceae</taxon>
        <taxon>Hesseltinella</taxon>
    </lineage>
</organism>
<dbReference type="EMBL" id="MCGT01000029">
    <property type="protein sequence ID" value="ORX48504.1"/>
    <property type="molecule type" value="Genomic_DNA"/>
</dbReference>